<reference evidence="10" key="1">
    <citation type="submission" date="2021-02" db="EMBL/GenBank/DDBJ databases">
        <authorList>
            <person name="Dougan E. K."/>
            <person name="Rhodes N."/>
            <person name="Thang M."/>
            <person name="Chan C."/>
        </authorList>
    </citation>
    <scope>NUCLEOTIDE SEQUENCE</scope>
</reference>
<dbReference type="Proteomes" id="UP000654075">
    <property type="component" value="Unassembled WGS sequence"/>
</dbReference>
<name>A0A813DT31_POLGL</name>
<dbReference type="EMBL" id="CAJNNV010003696">
    <property type="protein sequence ID" value="CAE8589434.1"/>
    <property type="molecule type" value="Genomic_DNA"/>
</dbReference>
<dbReference type="Gene3D" id="2.30.30.940">
    <property type="match status" value="1"/>
</dbReference>
<accession>A0A813DT31</accession>
<dbReference type="Gene3D" id="3.40.50.300">
    <property type="entry name" value="P-loop containing nucleotide triphosphate hydrolases"/>
    <property type="match status" value="1"/>
</dbReference>
<sequence>DTLNKRVPKQLRLKVGAQVILVKNRADLGLVNGSRGTVVAFRFGQPLVRFDTGDLVRMREEQFEMRGSGGAKLIRSQVPLKLGWALTVHKAQGMTLSRAELEVDGAFEVGQTYVALSRLTGTDGLWISGRGIIPARTKAHPEALAFYEEAAAALHPGT</sequence>
<evidence type="ECO:0000313" key="11">
    <source>
        <dbReference type="Proteomes" id="UP000654075"/>
    </source>
</evidence>
<dbReference type="Pfam" id="PF21530">
    <property type="entry name" value="Pif1_2B_dom"/>
    <property type="match status" value="1"/>
</dbReference>
<keyword evidence="3" id="KW-0378">Hydrolase</keyword>
<keyword evidence="11" id="KW-1185">Reference proteome</keyword>
<dbReference type="AlphaFoldDB" id="A0A813DT31"/>
<evidence type="ECO:0000256" key="2">
    <source>
        <dbReference type="ARBA" id="ARBA00022763"/>
    </source>
</evidence>
<dbReference type="PANTHER" id="PTHR47642:SF5">
    <property type="entry name" value="ATP-DEPENDENT DNA HELICASE"/>
    <property type="match status" value="1"/>
</dbReference>
<dbReference type="OrthoDB" id="272985at2759"/>
<evidence type="ECO:0000256" key="4">
    <source>
        <dbReference type="ARBA" id="ARBA00022806"/>
    </source>
</evidence>
<evidence type="ECO:0000256" key="6">
    <source>
        <dbReference type="ARBA" id="ARBA00023125"/>
    </source>
</evidence>
<feature type="domain" description="DNA helicase Pif1-like 2B" evidence="9">
    <location>
        <begin position="6"/>
        <end position="41"/>
    </location>
</feature>
<keyword evidence="4" id="KW-0347">Helicase</keyword>
<evidence type="ECO:0000256" key="1">
    <source>
        <dbReference type="ARBA" id="ARBA00022741"/>
    </source>
</evidence>
<evidence type="ECO:0000256" key="5">
    <source>
        <dbReference type="ARBA" id="ARBA00022840"/>
    </source>
</evidence>
<evidence type="ECO:0000259" key="9">
    <source>
        <dbReference type="Pfam" id="PF21530"/>
    </source>
</evidence>
<keyword evidence="8" id="KW-0413">Isomerase</keyword>
<organism evidence="10 11">
    <name type="scientific">Polarella glacialis</name>
    <name type="common">Dinoflagellate</name>
    <dbReference type="NCBI Taxonomy" id="89957"/>
    <lineage>
        <taxon>Eukaryota</taxon>
        <taxon>Sar</taxon>
        <taxon>Alveolata</taxon>
        <taxon>Dinophyceae</taxon>
        <taxon>Suessiales</taxon>
        <taxon>Suessiaceae</taxon>
        <taxon>Polarella</taxon>
    </lineage>
</organism>
<protein>
    <recommendedName>
        <fullName evidence="9">DNA helicase Pif1-like 2B domain-containing protein</fullName>
    </recommendedName>
</protein>
<keyword evidence="2" id="KW-0227">DNA damage</keyword>
<dbReference type="InterPro" id="IPR051055">
    <property type="entry name" value="PIF1_helicase"/>
</dbReference>
<feature type="non-terminal residue" evidence="10">
    <location>
        <position position="1"/>
    </location>
</feature>
<dbReference type="SUPFAM" id="SSF52540">
    <property type="entry name" value="P-loop containing nucleoside triphosphate hydrolases"/>
    <property type="match status" value="1"/>
</dbReference>
<keyword evidence="7" id="KW-0234">DNA repair</keyword>
<evidence type="ECO:0000256" key="7">
    <source>
        <dbReference type="ARBA" id="ARBA00023204"/>
    </source>
</evidence>
<comment type="caution">
    <text evidence="10">The sequence shown here is derived from an EMBL/GenBank/DDBJ whole genome shotgun (WGS) entry which is preliminary data.</text>
</comment>
<dbReference type="PANTHER" id="PTHR47642">
    <property type="entry name" value="ATP-DEPENDENT DNA HELICASE"/>
    <property type="match status" value="1"/>
</dbReference>
<proteinExistence type="predicted"/>
<keyword evidence="6" id="KW-0238">DNA-binding</keyword>
<evidence type="ECO:0000256" key="8">
    <source>
        <dbReference type="ARBA" id="ARBA00023235"/>
    </source>
</evidence>
<keyword evidence="5" id="KW-0067">ATP-binding</keyword>
<dbReference type="InterPro" id="IPR049163">
    <property type="entry name" value="Pif1-like_2B_dom"/>
</dbReference>
<evidence type="ECO:0000256" key="3">
    <source>
        <dbReference type="ARBA" id="ARBA00022801"/>
    </source>
</evidence>
<gene>
    <name evidence="10" type="ORF">PGLA1383_LOCUS8195</name>
</gene>
<dbReference type="InterPro" id="IPR027417">
    <property type="entry name" value="P-loop_NTPase"/>
</dbReference>
<evidence type="ECO:0000313" key="10">
    <source>
        <dbReference type="EMBL" id="CAE8589434.1"/>
    </source>
</evidence>
<dbReference type="CDD" id="cd18809">
    <property type="entry name" value="SF1_C_RecD"/>
    <property type="match status" value="1"/>
</dbReference>
<keyword evidence="1" id="KW-0547">Nucleotide-binding</keyword>